<name>A0ACB9IT95_9ASTR</name>
<dbReference type="EMBL" id="CM042024">
    <property type="protein sequence ID" value="KAI3810715.1"/>
    <property type="molecule type" value="Genomic_DNA"/>
</dbReference>
<keyword evidence="2" id="KW-1185">Reference proteome</keyword>
<gene>
    <name evidence="1" type="ORF">L1987_20337</name>
</gene>
<reference evidence="2" key="1">
    <citation type="journal article" date="2022" name="Mol. Ecol. Resour.">
        <title>The genomes of chicory, endive, great burdock and yacon provide insights into Asteraceae palaeo-polyploidization history and plant inulin production.</title>
        <authorList>
            <person name="Fan W."/>
            <person name="Wang S."/>
            <person name="Wang H."/>
            <person name="Wang A."/>
            <person name="Jiang F."/>
            <person name="Liu H."/>
            <person name="Zhao H."/>
            <person name="Xu D."/>
            <person name="Zhang Y."/>
        </authorList>
    </citation>
    <scope>NUCLEOTIDE SEQUENCE [LARGE SCALE GENOMIC DNA]</scope>
    <source>
        <strain evidence="2">cv. Yunnan</strain>
    </source>
</reference>
<protein>
    <submittedName>
        <fullName evidence="1">Uncharacterized protein</fullName>
    </submittedName>
</protein>
<accession>A0ACB9IT95</accession>
<reference evidence="1 2" key="2">
    <citation type="journal article" date="2022" name="Mol. Ecol. Resour.">
        <title>The genomes of chicory, endive, great burdock and yacon provide insights into Asteraceae paleo-polyploidization history and plant inulin production.</title>
        <authorList>
            <person name="Fan W."/>
            <person name="Wang S."/>
            <person name="Wang H."/>
            <person name="Wang A."/>
            <person name="Jiang F."/>
            <person name="Liu H."/>
            <person name="Zhao H."/>
            <person name="Xu D."/>
            <person name="Zhang Y."/>
        </authorList>
    </citation>
    <scope>NUCLEOTIDE SEQUENCE [LARGE SCALE GENOMIC DNA]</scope>
    <source>
        <strain evidence="2">cv. Yunnan</strain>
        <tissue evidence="1">Leaves</tissue>
    </source>
</reference>
<dbReference type="Proteomes" id="UP001056120">
    <property type="component" value="Linkage Group LG07"/>
</dbReference>
<evidence type="ECO:0000313" key="2">
    <source>
        <dbReference type="Proteomes" id="UP001056120"/>
    </source>
</evidence>
<comment type="caution">
    <text evidence="1">The sequence shown here is derived from an EMBL/GenBank/DDBJ whole genome shotgun (WGS) entry which is preliminary data.</text>
</comment>
<evidence type="ECO:0000313" key="1">
    <source>
        <dbReference type="EMBL" id="KAI3810715.1"/>
    </source>
</evidence>
<sequence>MQDIDLEARIYRNIYVCSQHTRQQVRNDMPSSNAAKIIDSNRGTYVVHDIVHANFLDADLHGNEDAQQSVEDVNEEKVCVRIVITLESINVNNARSPTYRK</sequence>
<proteinExistence type="predicted"/>
<organism evidence="1 2">
    <name type="scientific">Smallanthus sonchifolius</name>
    <dbReference type="NCBI Taxonomy" id="185202"/>
    <lineage>
        <taxon>Eukaryota</taxon>
        <taxon>Viridiplantae</taxon>
        <taxon>Streptophyta</taxon>
        <taxon>Embryophyta</taxon>
        <taxon>Tracheophyta</taxon>
        <taxon>Spermatophyta</taxon>
        <taxon>Magnoliopsida</taxon>
        <taxon>eudicotyledons</taxon>
        <taxon>Gunneridae</taxon>
        <taxon>Pentapetalae</taxon>
        <taxon>asterids</taxon>
        <taxon>campanulids</taxon>
        <taxon>Asterales</taxon>
        <taxon>Asteraceae</taxon>
        <taxon>Asteroideae</taxon>
        <taxon>Heliantheae alliance</taxon>
        <taxon>Millerieae</taxon>
        <taxon>Smallanthus</taxon>
    </lineage>
</organism>